<dbReference type="EMBL" id="MN739604">
    <property type="protein sequence ID" value="QHT15259.1"/>
    <property type="molecule type" value="Genomic_DNA"/>
</dbReference>
<protein>
    <submittedName>
        <fullName evidence="1">Uncharacterized protein</fullName>
    </submittedName>
</protein>
<dbReference type="AlphaFoldDB" id="A0A6C0DH26"/>
<name>A0A6C0DH26_9ZZZZ</name>
<sequence length="130" mass="15098">MASSTILNGFNNHFMEFVEDIIRIFPNDVDILSAKNSFILIRKANPKLIIRIWKSYVVDKYTSQIDSSDISFFLDKDYGEDLTNAQNSAQIIDAINRLRNPVKMMTPDEQAKTMKYIQNLKKLCIMYHSL</sequence>
<proteinExistence type="predicted"/>
<reference evidence="1" key="1">
    <citation type="journal article" date="2020" name="Nature">
        <title>Giant virus diversity and host interactions through global metagenomics.</title>
        <authorList>
            <person name="Schulz F."/>
            <person name="Roux S."/>
            <person name="Paez-Espino D."/>
            <person name="Jungbluth S."/>
            <person name="Walsh D.A."/>
            <person name="Denef V.J."/>
            <person name="McMahon K.D."/>
            <person name="Konstantinidis K.T."/>
            <person name="Eloe-Fadrosh E.A."/>
            <person name="Kyrpides N.C."/>
            <person name="Woyke T."/>
        </authorList>
    </citation>
    <scope>NUCLEOTIDE SEQUENCE</scope>
    <source>
        <strain evidence="1">GVMAG-M-3300023174-144</strain>
    </source>
</reference>
<evidence type="ECO:0000313" key="1">
    <source>
        <dbReference type="EMBL" id="QHT15259.1"/>
    </source>
</evidence>
<organism evidence="1">
    <name type="scientific">viral metagenome</name>
    <dbReference type="NCBI Taxonomy" id="1070528"/>
    <lineage>
        <taxon>unclassified sequences</taxon>
        <taxon>metagenomes</taxon>
        <taxon>organismal metagenomes</taxon>
    </lineage>
</organism>
<accession>A0A6C0DH26</accession>